<dbReference type="InterPro" id="IPR013783">
    <property type="entry name" value="Ig-like_fold"/>
</dbReference>
<dbReference type="AlphaFoldDB" id="A0A930UUN6"/>
<evidence type="ECO:0008006" key="2">
    <source>
        <dbReference type="Google" id="ProtNLM"/>
    </source>
</evidence>
<accession>A0A930UUN6</accession>
<gene>
    <name evidence="1" type="ORF">INT80_13635</name>
</gene>
<dbReference type="Gene3D" id="2.60.40.10">
    <property type="entry name" value="Immunoglobulins"/>
    <property type="match status" value="1"/>
</dbReference>
<dbReference type="EMBL" id="JADION010000048">
    <property type="protein sequence ID" value="MBF4103061.1"/>
    <property type="molecule type" value="Genomic_DNA"/>
</dbReference>
<name>A0A930UUN6_9PAST</name>
<protein>
    <recommendedName>
        <fullName evidence="2">Bacterial Ig-like domain-containing protein</fullName>
    </recommendedName>
</protein>
<sequence length="75" mass="8084">MTPNVGEVTVIYAPISDNDLSAKTATVTIPKNRFPETPKGDYTVSAQIKDAAGNQSLASVKNIYSLGYCGSRRYQ</sequence>
<proteinExistence type="predicted"/>
<evidence type="ECO:0000313" key="1">
    <source>
        <dbReference type="EMBL" id="MBF4103061.1"/>
    </source>
</evidence>
<organism evidence="1">
    <name type="scientific">Gallibacterium anatis</name>
    <dbReference type="NCBI Taxonomy" id="750"/>
    <lineage>
        <taxon>Bacteria</taxon>
        <taxon>Pseudomonadati</taxon>
        <taxon>Pseudomonadota</taxon>
        <taxon>Gammaproteobacteria</taxon>
        <taxon>Pasteurellales</taxon>
        <taxon>Pasteurellaceae</taxon>
        <taxon>Gallibacterium</taxon>
    </lineage>
</organism>
<reference evidence="1" key="1">
    <citation type="submission" date="2020-11" db="EMBL/GenBank/DDBJ databases">
        <title>Gallibacterium anatis 1637, full genome, WGS.</title>
        <authorList>
            <person name="Laishevtcev A.I."/>
            <person name="Yakimova E.A."/>
            <person name="Petkovich D."/>
            <person name="Stepanova T.V."/>
            <person name="Kalendr R.S."/>
            <person name="Rubalsky E.O."/>
            <person name="Zulkarneev E.R."/>
            <person name="Aleshkin A.V."/>
        </authorList>
    </citation>
    <scope>NUCLEOTIDE SEQUENCE</scope>
    <source>
        <strain evidence="1">1637</strain>
    </source>
</reference>
<comment type="caution">
    <text evidence="1">The sequence shown here is derived from an EMBL/GenBank/DDBJ whole genome shotgun (WGS) entry which is preliminary data.</text>
</comment>